<comment type="caution">
    <text evidence="10">The sequence shown here is derived from an EMBL/GenBank/DDBJ whole genome shotgun (WGS) entry which is preliminary data.</text>
</comment>
<reference evidence="10 11" key="1">
    <citation type="journal article" date="2020" name="Nature">
        <title>Six reference-quality genomes reveal evolution of bat adaptations.</title>
        <authorList>
            <person name="Jebb D."/>
            <person name="Huang Z."/>
            <person name="Pippel M."/>
            <person name="Hughes G.M."/>
            <person name="Lavrichenko K."/>
            <person name="Devanna P."/>
            <person name="Winkler S."/>
            <person name="Jermiin L.S."/>
            <person name="Skirmuntt E.C."/>
            <person name="Katzourakis A."/>
            <person name="Burkitt-Gray L."/>
            <person name="Ray D.A."/>
            <person name="Sullivan K.A.M."/>
            <person name="Roscito J.G."/>
            <person name="Kirilenko B.M."/>
            <person name="Davalos L.M."/>
            <person name="Corthals A.P."/>
            <person name="Power M.L."/>
            <person name="Jones G."/>
            <person name="Ransome R.D."/>
            <person name="Dechmann D.K.N."/>
            <person name="Locatelli A.G."/>
            <person name="Puechmaille S.J."/>
            <person name="Fedrigo O."/>
            <person name="Jarvis E.D."/>
            <person name="Hiller M."/>
            <person name="Vernes S.C."/>
            <person name="Myers E.W."/>
            <person name="Teeling E.C."/>
        </authorList>
    </citation>
    <scope>NUCLEOTIDE SEQUENCE [LARGE SCALE GENOMIC DNA]</scope>
    <source>
        <strain evidence="10">Bat1K_MPI-CBG_1</strain>
    </source>
</reference>
<accession>A0A834EPC8</accession>
<dbReference type="GO" id="GO:0015630">
    <property type="term" value="C:microtubule cytoskeleton"/>
    <property type="evidence" value="ECO:0007669"/>
    <property type="project" value="UniProtKB-ARBA"/>
</dbReference>
<feature type="compositionally biased region" description="Basic and acidic residues" evidence="8">
    <location>
        <begin position="339"/>
        <end position="349"/>
    </location>
</feature>
<evidence type="ECO:0000313" key="10">
    <source>
        <dbReference type="EMBL" id="KAF6124206.1"/>
    </source>
</evidence>
<feature type="compositionally biased region" description="Basic and acidic residues" evidence="8">
    <location>
        <begin position="244"/>
        <end position="258"/>
    </location>
</feature>
<keyword evidence="5" id="KW-0966">Cell projection</keyword>
<name>A0A834EPC8_9CHIR</name>
<evidence type="ECO:0000259" key="9">
    <source>
        <dbReference type="Pfam" id="PF10629"/>
    </source>
</evidence>
<dbReference type="AlphaFoldDB" id="A0A834EPC8"/>
<comment type="subunit">
    <text evidence="7">Microtubule inner protein component of sperm flagellar doublet microtubules.</text>
</comment>
<organism evidence="10 11">
    <name type="scientific">Phyllostomus discolor</name>
    <name type="common">pale spear-nosed bat</name>
    <dbReference type="NCBI Taxonomy" id="89673"/>
    <lineage>
        <taxon>Eukaryota</taxon>
        <taxon>Metazoa</taxon>
        <taxon>Chordata</taxon>
        <taxon>Craniata</taxon>
        <taxon>Vertebrata</taxon>
        <taxon>Euteleostomi</taxon>
        <taxon>Mammalia</taxon>
        <taxon>Eutheria</taxon>
        <taxon>Laurasiatheria</taxon>
        <taxon>Chiroptera</taxon>
        <taxon>Yangochiroptera</taxon>
        <taxon>Phyllostomidae</taxon>
        <taxon>Phyllostominae</taxon>
        <taxon>Phyllostomus</taxon>
    </lineage>
</organism>
<dbReference type="EMBL" id="JABVXQ010000002">
    <property type="protein sequence ID" value="KAF6124206.1"/>
    <property type="molecule type" value="Genomic_DNA"/>
</dbReference>
<dbReference type="GO" id="GO:0005634">
    <property type="term" value="C:nucleus"/>
    <property type="evidence" value="ECO:0007669"/>
    <property type="project" value="TreeGrafter"/>
</dbReference>
<dbReference type="PANTHER" id="PTHR47299">
    <property type="entry name" value="PROTEIN FAM166A"/>
    <property type="match status" value="1"/>
</dbReference>
<keyword evidence="2" id="KW-0963">Cytoplasm</keyword>
<evidence type="ECO:0000256" key="8">
    <source>
        <dbReference type="SAM" id="MobiDB-lite"/>
    </source>
</evidence>
<dbReference type="InterPro" id="IPR018902">
    <property type="entry name" value="CMI2A-C-like_dom"/>
</dbReference>
<evidence type="ECO:0000256" key="2">
    <source>
        <dbReference type="ARBA" id="ARBA00022490"/>
    </source>
</evidence>
<evidence type="ECO:0000256" key="3">
    <source>
        <dbReference type="ARBA" id="ARBA00022846"/>
    </source>
</evidence>
<proteinExistence type="inferred from homology"/>
<feature type="region of interest" description="Disordered" evidence="8">
    <location>
        <begin position="326"/>
        <end position="349"/>
    </location>
</feature>
<keyword evidence="4" id="KW-0206">Cytoskeleton</keyword>
<dbReference type="PANTHER" id="PTHR47299:SF1">
    <property type="entry name" value="PROTEIN FAM166A"/>
    <property type="match status" value="1"/>
</dbReference>
<dbReference type="InterPro" id="IPR052683">
    <property type="entry name" value="CIMIP2A"/>
</dbReference>
<evidence type="ECO:0000313" key="11">
    <source>
        <dbReference type="Proteomes" id="UP000664940"/>
    </source>
</evidence>
<feature type="region of interest" description="Disordered" evidence="8">
    <location>
        <begin position="230"/>
        <end position="263"/>
    </location>
</feature>
<keyword evidence="3" id="KW-0282">Flagellum</keyword>
<sequence>MTAPQKHSLFTPEPHYVPGYELHPCREAGYAGFYPQLRYQVGDTYGRTTGRLLTDPSVQKSPCSVLSPISKPKFIEDFSKSKPPFVPCRDLGEPYIPHYTGLKPYKDFEILGRFSPQDGAAEGPPGMEKISRQVPLPAGFMPYPPYPLCPPGKKTDSKDLGHPGLRLAYGEEGWKSAARTDEAPEQYQLYHCRRDEHLPPAHQQDTLDVDRFQRLPQLDHANLIQRKAISGGKPPTARAQQKAADSRGRRGAWRDAPDSSRVVQGTCGSTWTSSLPQVPAQKPRLCPGREAAPNILAQQHHLRQPGADTLLHGVCAIHAGPLRDDVRQQHPQGLPGGTGEEKPHAMKTL</sequence>
<protein>
    <submittedName>
        <fullName evidence="10">Family with sequence similarity 166 member A</fullName>
    </submittedName>
</protein>
<comment type="similarity">
    <text evidence="6">Belongs to the CIMIP2 family.</text>
</comment>
<feature type="domain" description="Ciliary microtubule inner protein 2A-C-like" evidence="9">
    <location>
        <begin position="29"/>
        <end position="55"/>
    </location>
</feature>
<gene>
    <name evidence="10" type="ORF">HJG60_004786</name>
</gene>
<dbReference type="Proteomes" id="UP000664940">
    <property type="component" value="Unassembled WGS sequence"/>
</dbReference>
<evidence type="ECO:0000256" key="7">
    <source>
        <dbReference type="ARBA" id="ARBA00046435"/>
    </source>
</evidence>
<keyword evidence="3" id="KW-0969">Cilium</keyword>
<evidence type="ECO:0000256" key="4">
    <source>
        <dbReference type="ARBA" id="ARBA00023212"/>
    </source>
</evidence>
<dbReference type="Pfam" id="PF10629">
    <property type="entry name" value="CMI2B-like"/>
    <property type="match status" value="1"/>
</dbReference>
<evidence type="ECO:0000256" key="6">
    <source>
        <dbReference type="ARBA" id="ARBA00035661"/>
    </source>
</evidence>
<dbReference type="GO" id="GO:0005929">
    <property type="term" value="C:cilium"/>
    <property type="evidence" value="ECO:0007669"/>
    <property type="project" value="UniProtKB-ARBA"/>
</dbReference>
<comment type="subcellular location">
    <subcellularLocation>
        <location evidence="1">Cytoplasm</location>
        <location evidence="1">Cytoskeleton</location>
        <location evidence="1">Flagellum axoneme</location>
    </subcellularLocation>
</comment>
<evidence type="ECO:0000256" key="1">
    <source>
        <dbReference type="ARBA" id="ARBA00004611"/>
    </source>
</evidence>
<evidence type="ECO:0000256" key="5">
    <source>
        <dbReference type="ARBA" id="ARBA00023273"/>
    </source>
</evidence>